<dbReference type="OrthoDB" id="1466667at2"/>
<dbReference type="AlphaFoldDB" id="A0A0H4VKV6"/>
<reference evidence="1 2" key="1">
    <citation type="submission" date="2015-01" db="EMBL/GenBank/DDBJ databases">
        <title>Rufibacter sp./DG31D/ whole genome sequencing.</title>
        <authorList>
            <person name="Kim M.K."/>
            <person name="Srinivasan S."/>
            <person name="Lee J.-J."/>
        </authorList>
    </citation>
    <scope>NUCLEOTIDE SEQUENCE [LARGE SCALE GENOMIC DNA]</scope>
    <source>
        <strain evidence="1 2">DG31D</strain>
    </source>
</reference>
<dbReference type="Proteomes" id="UP000036458">
    <property type="component" value="Chromosome"/>
</dbReference>
<sequence>MYWNRKVKALLFALFCLSGFIFLAGFSKARQEGKICKKVNIKIDNEYNNYFLSASEVTALLTKNGAQPLTGRKKEEIDLKRLEMRIKSHKFVRQAEVSRDLEGNINVTIQQNRPIARLLSSKKDVYLDEEGNQLPLSSLYTAHVLPVTVSAATTAGEGSFFQDSVGMAYLSLLKYIEKDPFWNAQLAHMDIDPKGKVSFLTQVGDQRIEFGKPVQVEEKFKRLFIFYKEVMPVVGWEKYSRLNIEYKDQIICE</sequence>
<protein>
    <recommendedName>
        <fullName evidence="3">Cell division protein FtsQ</fullName>
    </recommendedName>
</protein>
<keyword evidence="2" id="KW-1185">Reference proteome</keyword>
<organism evidence="1 2">
    <name type="scientific">Rufibacter radiotolerans</name>
    <dbReference type="NCBI Taxonomy" id="1379910"/>
    <lineage>
        <taxon>Bacteria</taxon>
        <taxon>Pseudomonadati</taxon>
        <taxon>Bacteroidota</taxon>
        <taxon>Cytophagia</taxon>
        <taxon>Cytophagales</taxon>
        <taxon>Hymenobacteraceae</taxon>
        <taxon>Rufibacter</taxon>
    </lineage>
</organism>
<name>A0A0H4VKV6_9BACT</name>
<accession>A0A0H4VKV6</accession>
<dbReference type="KEGG" id="ruf:TH63_10490"/>
<gene>
    <name evidence="1" type="ORF">TH63_10490</name>
</gene>
<dbReference type="STRING" id="1379910.TH63_10490"/>
<proteinExistence type="predicted"/>
<evidence type="ECO:0000313" key="2">
    <source>
        <dbReference type="Proteomes" id="UP000036458"/>
    </source>
</evidence>
<dbReference type="PATRIC" id="fig|1379910.4.peg.2277"/>
<evidence type="ECO:0000313" key="1">
    <source>
        <dbReference type="EMBL" id="AKQ45973.1"/>
    </source>
</evidence>
<evidence type="ECO:0008006" key="3">
    <source>
        <dbReference type="Google" id="ProtNLM"/>
    </source>
</evidence>
<dbReference type="EMBL" id="CP010777">
    <property type="protein sequence ID" value="AKQ45973.1"/>
    <property type="molecule type" value="Genomic_DNA"/>
</dbReference>